<keyword evidence="1" id="KW-1133">Transmembrane helix</keyword>
<keyword evidence="1" id="KW-0472">Membrane</keyword>
<feature type="transmembrane region" description="Helical" evidence="1">
    <location>
        <begin position="130"/>
        <end position="149"/>
    </location>
</feature>
<dbReference type="AlphaFoldDB" id="A0ABD2N951"/>
<organism evidence="2 3">
    <name type="scientific">Cryptolaemus montrouzieri</name>
    <dbReference type="NCBI Taxonomy" id="559131"/>
    <lineage>
        <taxon>Eukaryota</taxon>
        <taxon>Metazoa</taxon>
        <taxon>Ecdysozoa</taxon>
        <taxon>Arthropoda</taxon>
        <taxon>Hexapoda</taxon>
        <taxon>Insecta</taxon>
        <taxon>Pterygota</taxon>
        <taxon>Neoptera</taxon>
        <taxon>Endopterygota</taxon>
        <taxon>Coleoptera</taxon>
        <taxon>Polyphaga</taxon>
        <taxon>Cucujiformia</taxon>
        <taxon>Coccinelloidea</taxon>
        <taxon>Coccinellidae</taxon>
        <taxon>Scymninae</taxon>
        <taxon>Scymnini</taxon>
        <taxon>Cryptolaemus</taxon>
    </lineage>
</organism>
<feature type="transmembrane region" description="Helical" evidence="1">
    <location>
        <begin position="194"/>
        <end position="217"/>
    </location>
</feature>
<gene>
    <name evidence="2" type="ORF">HHI36_020075</name>
</gene>
<proteinExistence type="predicted"/>
<comment type="caution">
    <text evidence="2">The sequence shown here is derived from an EMBL/GenBank/DDBJ whole genome shotgun (WGS) entry which is preliminary data.</text>
</comment>
<feature type="transmembrane region" description="Helical" evidence="1">
    <location>
        <begin position="82"/>
        <end position="102"/>
    </location>
</feature>
<name>A0ABD2N951_9CUCU</name>
<feature type="transmembrane region" description="Helical" evidence="1">
    <location>
        <begin position="49"/>
        <end position="70"/>
    </location>
</feature>
<evidence type="ECO:0000313" key="2">
    <source>
        <dbReference type="EMBL" id="KAL3275308.1"/>
    </source>
</evidence>
<evidence type="ECO:0008006" key="4">
    <source>
        <dbReference type="Google" id="ProtNLM"/>
    </source>
</evidence>
<dbReference type="Proteomes" id="UP001516400">
    <property type="component" value="Unassembled WGS sequence"/>
</dbReference>
<feature type="transmembrane region" description="Helical" evidence="1">
    <location>
        <begin position="280"/>
        <end position="301"/>
    </location>
</feature>
<evidence type="ECO:0000256" key="1">
    <source>
        <dbReference type="SAM" id="Phobius"/>
    </source>
</evidence>
<dbReference type="EMBL" id="JABFTP020000083">
    <property type="protein sequence ID" value="KAL3275308.1"/>
    <property type="molecule type" value="Genomic_DNA"/>
</dbReference>
<sequence>MALKSLKEKLGIGDDPKPLAALYFIQEKLLIHPGKGKTYDFKHILKTQIIYLFVLGLTFNGGIIGHFLMSSSDIMFTERFESAFNIIISSLQLGYTLIHMILGNEFMRLLKRIDSAKFGRPKKLLVEYRLFNIFCVAFTFVIGVFVVLYSSFHYFHNDFCNGRTILKDKRFVCGLTAPAWYPFEIEDGIQTNILLFWSFLYLFLVEPSSSFFIFGDIELTKLVQIKMMDLRYQIDQIEDVQSKEFKKKFKFFVAYYTEILGCIRDLNNTMGYCMMAATSLATLSLALMEFNILIVGIFFNIDINKKKIFL</sequence>
<evidence type="ECO:0000313" key="3">
    <source>
        <dbReference type="Proteomes" id="UP001516400"/>
    </source>
</evidence>
<reference evidence="2 3" key="1">
    <citation type="journal article" date="2021" name="BMC Biol.">
        <title>Horizontally acquired antibacterial genes associated with adaptive radiation of ladybird beetles.</title>
        <authorList>
            <person name="Li H.S."/>
            <person name="Tang X.F."/>
            <person name="Huang Y.H."/>
            <person name="Xu Z.Y."/>
            <person name="Chen M.L."/>
            <person name="Du X.Y."/>
            <person name="Qiu B.Y."/>
            <person name="Chen P.T."/>
            <person name="Zhang W."/>
            <person name="Slipinski A."/>
            <person name="Escalona H.E."/>
            <person name="Waterhouse R.M."/>
            <person name="Zwick A."/>
            <person name="Pang H."/>
        </authorList>
    </citation>
    <scope>NUCLEOTIDE SEQUENCE [LARGE SCALE GENOMIC DNA]</scope>
    <source>
        <strain evidence="2">SYSU2018</strain>
    </source>
</reference>
<keyword evidence="3" id="KW-1185">Reference proteome</keyword>
<keyword evidence="1" id="KW-0812">Transmembrane</keyword>
<protein>
    <recommendedName>
        <fullName evidence="4">Odorant receptor</fullName>
    </recommendedName>
</protein>
<accession>A0ABD2N951</accession>